<feature type="region of interest" description="Disordered" evidence="1">
    <location>
        <begin position="404"/>
        <end position="435"/>
    </location>
</feature>
<dbReference type="InterPro" id="IPR004875">
    <property type="entry name" value="DDE_SF_endonuclease_dom"/>
</dbReference>
<dbReference type="Pfam" id="PF03184">
    <property type="entry name" value="DDE_1"/>
    <property type="match status" value="1"/>
</dbReference>
<gene>
    <name evidence="4" type="primary">LOC136088301</name>
</gene>
<evidence type="ECO:0000259" key="2">
    <source>
        <dbReference type="Pfam" id="PF03184"/>
    </source>
</evidence>
<dbReference type="PANTHER" id="PTHR19303">
    <property type="entry name" value="TRANSPOSON"/>
    <property type="match status" value="1"/>
</dbReference>
<organism evidence="3 4">
    <name type="scientific">Hydra vulgaris</name>
    <name type="common">Hydra</name>
    <name type="synonym">Hydra attenuata</name>
    <dbReference type="NCBI Taxonomy" id="6087"/>
    <lineage>
        <taxon>Eukaryota</taxon>
        <taxon>Metazoa</taxon>
        <taxon>Cnidaria</taxon>
        <taxon>Hydrozoa</taxon>
        <taxon>Hydroidolina</taxon>
        <taxon>Anthoathecata</taxon>
        <taxon>Aplanulata</taxon>
        <taxon>Hydridae</taxon>
        <taxon>Hydra</taxon>
    </lineage>
</organism>
<reference evidence="4" key="1">
    <citation type="submission" date="2025-08" db="UniProtKB">
        <authorList>
            <consortium name="RefSeq"/>
        </authorList>
    </citation>
    <scope>IDENTIFICATION</scope>
</reference>
<dbReference type="InterPro" id="IPR050863">
    <property type="entry name" value="CenT-Element_Derived"/>
</dbReference>
<name>A0ABM4D1D7_HYDVU</name>
<proteinExistence type="predicted"/>
<evidence type="ECO:0000313" key="3">
    <source>
        <dbReference type="Proteomes" id="UP001652625"/>
    </source>
</evidence>
<evidence type="ECO:0000313" key="4">
    <source>
        <dbReference type="RefSeq" id="XP_065668064.1"/>
    </source>
</evidence>
<keyword evidence="3" id="KW-1185">Reference proteome</keyword>
<dbReference type="InterPro" id="IPR036397">
    <property type="entry name" value="RNaseH_sf"/>
</dbReference>
<feature type="domain" description="DDE-1" evidence="2">
    <location>
        <begin position="146"/>
        <end position="277"/>
    </location>
</feature>
<dbReference type="Proteomes" id="UP001652625">
    <property type="component" value="Chromosome 12"/>
</dbReference>
<accession>A0ABM4D1D7</accession>
<dbReference type="Gene3D" id="3.30.420.10">
    <property type="entry name" value="Ribonuclease H-like superfamily/Ribonuclease H"/>
    <property type="match status" value="1"/>
</dbReference>
<dbReference type="GeneID" id="136088301"/>
<dbReference type="PANTHER" id="PTHR19303:SF71">
    <property type="entry name" value="ZINC FINGER PHD-TYPE DOMAIN-CONTAINING PROTEIN"/>
    <property type="match status" value="1"/>
</dbReference>
<dbReference type="RefSeq" id="XP_065668064.1">
    <property type="nucleotide sequence ID" value="XM_065811992.1"/>
</dbReference>
<sequence>MGMPLPISGYKKSRQVFNLEQEKAIASCISTASDIYFGLSPYEARKLAFECAIKYNLNFPKSWLKLSMAGPDWMRGILNRHSGLSIRTPEATSLERATNRNHFSASNIYNVDETGITTVQKPNKVFACKGIKQVGALTSQERGTPVTMVLAVNACGNSVLPMFLFPRKKFFDHFIRDGPNEWIGASNGSGWMNEECFLTYLNHFIRHVKPTKESPVLLLLDNHQSHLSVQLITLCKDNGIVLLSFPPHCTHKLQPLDRPVFGPFKKCVANAQDSWMKQWPGKTMSIYDLPGIAKIALQRSLTQQNITSGFRVAEIFPYDKDIFSDADFAPSFVTDRPATQSKAGIDISISTSISDTIPSLASLEFTPENVRPLPKAQPRKEILTRSKRKCAEILTDTPVKQRLMAEKEVSSKKRKSNTSTSTIKKKNIKGELNWN</sequence>
<protein>
    <submittedName>
        <fullName evidence="4">Uncharacterized protein LOC136088301</fullName>
    </submittedName>
</protein>
<evidence type="ECO:0000256" key="1">
    <source>
        <dbReference type="SAM" id="MobiDB-lite"/>
    </source>
</evidence>